<comment type="caution">
    <text evidence="1">The sequence shown here is derived from an EMBL/GenBank/DDBJ whole genome shotgun (WGS) entry which is preliminary data.</text>
</comment>
<protein>
    <submittedName>
        <fullName evidence="1">Uncharacterized protein</fullName>
    </submittedName>
</protein>
<sequence length="110" mass="12749">MLYTLIGMLAIYLVIRLARRLMISYRYRLKKTQLNEKIDVDISSDGFDQKMMAYKQKVPTFIDQGFEIETCDDSIEITFKRVVEVFASGDTTQIQDICSDILSLTHEPTL</sequence>
<evidence type="ECO:0000313" key="1">
    <source>
        <dbReference type="EMBL" id="KNC67806.1"/>
    </source>
</evidence>
<dbReference type="AlphaFoldDB" id="A0A0L0ETS8"/>
<dbReference type="PATRIC" id="fig|43658.6.peg.6000"/>
<dbReference type="EMBL" id="LFZX01000048">
    <property type="protein sequence ID" value="KNC67806.1"/>
    <property type="molecule type" value="Genomic_DNA"/>
</dbReference>
<dbReference type="Proteomes" id="UP000036850">
    <property type="component" value="Unassembled WGS sequence"/>
</dbReference>
<organism evidence="1 2">
    <name type="scientific">Pseudoalteromonas rubra</name>
    <dbReference type="NCBI Taxonomy" id="43658"/>
    <lineage>
        <taxon>Bacteria</taxon>
        <taxon>Pseudomonadati</taxon>
        <taxon>Pseudomonadota</taxon>
        <taxon>Gammaproteobacteria</taxon>
        <taxon>Alteromonadales</taxon>
        <taxon>Pseudoalteromonadaceae</taxon>
        <taxon>Pseudoalteromonas</taxon>
    </lineage>
</organism>
<proteinExistence type="predicted"/>
<accession>A0A0L0ETS8</accession>
<gene>
    <name evidence="1" type="ORF">AC626_08480</name>
</gene>
<name>A0A0L0ETS8_9GAMM</name>
<evidence type="ECO:0000313" key="2">
    <source>
        <dbReference type="Proteomes" id="UP000036850"/>
    </source>
</evidence>
<reference evidence="2" key="1">
    <citation type="submission" date="2015-07" db="EMBL/GenBank/DDBJ databases">
        <title>Draft genome sequence of a Pseudoalteromonas rubra strain, OCN096, isolated from Kaneohe Bay, Oahu, Hawaii.</title>
        <authorList>
            <person name="Beurmann S."/>
            <person name="Ushijima B."/>
            <person name="Belcaid M."/>
            <person name="Callahan S.M."/>
            <person name="Aeby G.S."/>
        </authorList>
    </citation>
    <scope>NUCLEOTIDE SEQUENCE [LARGE SCALE GENOMIC DNA]</scope>
    <source>
        <strain evidence="2">OCN096</strain>
    </source>
</reference>